<dbReference type="AlphaFoldDB" id="A0A9Q1ITG3"/>
<evidence type="ECO:0000259" key="3">
    <source>
        <dbReference type="PROSITE" id="PS51286"/>
    </source>
</evidence>
<dbReference type="GO" id="GO:0005759">
    <property type="term" value="C:mitochondrial matrix"/>
    <property type="evidence" value="ECO:0007669"/>
    <property type="project" value="TreeGrafter"/>
</dbReference>
<evidence type="ECO:0000256" key="2">
    <source>
        <dbReference type="ARBA" id="ARBA00023128"/>
    </source>
</evidence>
<dbReference type="Pfam" id="PF06743">
    <property type="entry name" value="FAST_1"/>
    <property type="match status" value="1"/>
</dbReference>
<dbReference type="GO" id="GO:0044528">
    <property type="term" value="P:regulation of mitochondrial mRNA stability"/>
    <property type="evidence" value="ECO:0007669"/>
    <property type="project" value="InterPro"/>
</dbReference>
<dbReference type="GO" id="GO:0035770">
    <property type="term" value="C:ribonucleoprotein granule"/>
    <property type="evidence" value="ECO:0007669"/>
    <property type="project" value="TreeGrafter"/>
</dbReference>
<evidence type="ECO:0000313" key="5">
    <source>
        <dbReference type="Proteomes" id="UP001152622"/>
    </source>
</evidence>
<dbReference type="OrthoDB" id="9369505at2759"/>
<dbReference type="Pfam" id="PF08373">
    <property type="entry name" value="RAP"/>
    <property type="match status" value="1"/>
</dbReference>
<comment type="subcellular location">
    <subcellularLocation>
        <location evidence="1">Mitochondrion</location>
    </subcellularLocation>
</comment>
<keyword evidence="2" id="KW-0496">Mitochondrion</keyword>
<evidence type="ECO:0000256" key="1">
    <source>
        <dbReference type="ARBA" id="ARBA00004173"/>
    </source>
</evidence>
<accession>A0A9Q1ITG3</accession>
<dbReference type="SMART" id="SM00952">
    <property type="entry name" value="RAP"/>
    <property type="match status" value="1"/>
</dbReference>
<dbReference type="CDD" id="cd23739">
    <property type="entry name" value="TBRG4-like_N"/>
    <property type="match status" value="1"/>
</dbReference>
<reference evidence="4" key="1">
    <citation type="journal article" date="2023" name="Science">
        <title>Genome structures resolve the early diversification of teleost fishes.</title>
        <authorList>
            <person name="Parey E."/>
            <person name="Louis A."/>
            <person name="Montfort J."/>
            <person name="Bouchez O."/>
            <person name="Roques C."/>
            <person name="Iampietro C."/>
            <person name="Lluch J."/>
            <person name="Castinel A."/>
            <person name="Donnadieu C."/>
            <person name="Desvignes T."/>
            <person name="Floi Bucao C."/>
            <person name="Jouanno E."/>
            <person name="Wen M."/>
            <person name="Mejri S."/>
            <person name="Dirks R."/>
            <person name="Jansen H."/>
            <person name="Henkel C."/>
            <person name="Chen W.J."/>
            <person name="Zahm M."/>
            <person name="Cabau C."/>
            <person name="Klopp C."/>
            <person name="Thompson A.W."/>
            <person name="Robinson-Rechavi M."/>
            <person name="Braasch I."/>
            <person name="Lecointre G."/>
            <person name="Bobe J."/>
            <person name="Postlethwait J.H."/>
            <person name="Berthelot C."/>
            <person name="Roest Crollius H."/>
            <person name="Guiguen Y."/>
        </authorList>
    </citation>
    <scope>NUCLEOTIDE SEQUENCE</scope>
    <source>
        <strain evidence="4">WJC10195</strain>
    </source>
</reference>
<dbReference type="GO" id="GO:0003723">
    <property type="term" value="F:RNA binding"/>
    <property type="evidence" value="ECO:0007669"/>
    <property type="project" value="TreeGrafter"/>
</dbReference>
<evidence type="ECO:0000313" key="4">
    <source>
        <dbReference type="EMBL" id="KAJ8352750.1"/>
    </source>
</evidence>
<dbReference type="Proteomes" id="UP001152622">
    <property type="component" value="Chromosome 8"/>
</dbReference>
<dbReference type="InterPro" id="IPR010622">
    <property type="entry name" value="FAST_Leu-rich"/>
</dbReference>
<dbReference type="InterPro" id="IPR013584">
    <property type="entry name" value="RAP"/>
</dbReference>
<name>A0A9Q1ITG3_SYNKA</name>
<proteinExistence type="predicted"/>
<comment type="caution">
    <text evidence="4">The sequence shown here is derived from an EMBL/GenBank/DDBJ whole genome shotgun (WGS) entry which is preliminary data.</text>
</comment>
<keyword evidence="5" id="KW-1185">Reference proteome</keyword>
<dbReference type="PANTHER" id="PTHR21228:SF1">
    <property type="entry name" value="FAST KINASE DOMAIN-CONTAINING PROTEIN 2, MITOCHONDRIAL"/>
    <property type="match status" value="1"/>
</dbReference>
<sequence>MPHNFIKNVMRMTARKLGCELLRCTPALCSDRFLRQGSRFQGLGSALLACSGRRHAGLSCLLGAVQEGRSSAGYRGNAVRFYSQDGTGWQGLNGPAGQSHGSQHAVEAAAALSPPEGGVAVVPPKRGEKMTPFYAQLKECHFPADVLDLVGRYTLTIRRVSNSLTRLWDTTKKLSEEQRRYERQLMFDHPAFEQLCACAMQSAPAMRNDDLTFSLLAVVKLGLPHRSRVVQTLLRAVQEKLNEFDEKALSVLATCLGHMENSRNVDALREGLRLVVEDRVSGIESVVALQSLMRCVGREAPVTLKRKLEKKALSMVDQFSLPNAQHMVTTLAAMDLSSKPLLDICSRKIAENIHNIPSSRMINILRACKDLHYRDSHLLSAVAEHLTATFDMWSIKQLLLFLLLFEEVRFRPVALLDSFLEKVIQDPNSLNLKDVLSVLKICSQLNHVPENHKQEFLERMTSVLESYLLKMAPADLLRGVLFLCILGHFPLAPLERLLHTETLDELTKGGQFLQSNQRKLHYVDLCLQLDRPSLPRDLVVPPGTIDPPLTSQTLTRDWGKLVQRIVGDGVIQEAVVLEKTYFIDCLITLPQQRTDLDSPSEGESLSPGPCRRVAVLFAPPSFFCLGTSHPRGRLVMMMRHLRALGYTPVLVPEHEFDLLSEEEWVEGLKQLIFCEEEEAAVHAEL</sequence>
<protein>
    <recommendedName>
        <fullName evidence="3">RAP domain-containing protein</fullName>
    </recommendedName>
</protein>
<feature type="domain" description="RAP" evidence="3">
    <location>
        <begin position="613"/>
        <end position="670"/>
    </location>
</feature>
<dbReference type="EMBL" id="JAINUF010000008">
    <property type="protein sequence ID" value="KAJ8352750.1"/>
    <property type="molecule type" value="Genomic_DNA"/>
</dbReference>
<dbReference type="InterPro" id="IPR050870">
    <property type="entry name" value="FAST_kinase"/>
</dbReference>
<dbReference type="PANTHER" id="PTHR21228">
    <property type="entry name" value="FAST LEU-RICH DOMAIN-CONTAINING"/>
    <property type="match status" value="1"/>
</dbReference>
<organism evidence="4 5">
    <name type="scientific">Synaphobranchus kaupii</name>
    <name type="common">Kaup's arrowtooth eel</name>
    <dbReference type="NCBI Taxonomy" id="118154"/>
    <lineage>
        <taxon>Eukaryota</taxon>
        <taxon>Metazoa</taxon>
        <taxon>Chordata</taxon>
        <taxon>Craniata</taxon>
        <taxon>Vertebrata</taxon>
        <taxon>Euteleostomi</taxon>
        <taxon>Actinopterygii</taxon>
        <taxon>Neopterygii</taxon>
        <taxon>Teleostei</taxon>
        <taxon>Anguilliformes</taxon>
        <taxon>Synaphobranchidae</taxon>
        <taxon>Synaphobranchus</taxon>
    </lineage>
</organism>
<dbReference type="GO" id="GO:0000963">
    <property type="term" value="P:mitochondrial RNA processing"/>
    <property type="evidence" value="ECO:0007669"/>
    <property type="project" value="TreeGrafter"/>
</dbReference>
<gene>
    <name evidence="4" type="ORF">SKAU_G00242260</name>
</gene>
<dbReference type="PROSITE" id="PS51286">
    <property type="entry name" value="RAP"/>
    <property type="match status" value="1"/>
</dbReference>